<proteinExistence type="inferred from homology"/>
<comment type="catalytic activity">
    <reaction evidence="10">
        <text>3 reduced [flavodoxin] + 2 L-arginine + 4 O2 = 3 oxidized [flavodoxin] + 2 L-citrulline + 2 nitric oxide + 4 H2O + 5 H(+)</text>
        <dbReference type="Rhea" id="RHEA:52324"/>
        <dbReference type="Rhea" id="RHEA-COMP:10622"/>
        <dbReference type="Rhea" id="RHEA-COMP:10623"/>
        <dbReference type="ChEBI" id="CHEBI:15377"/>
        <dbReference type="ChEBI" id="CHEBI:15378"/>
        <dbReference type="ChEBI" id="CHEBI:15379"/>
        <dbReference type="ChEBI" id="CHEBI:16480"/>
        <dbReference type="ChEBI" id="CHEBI:32682"/>
        <dbReference type="ChEBI" id="CHEBI:57618"/>
        <dbReference type="ChEBI" id="CHEBI:57743"/>
        <dbReference type="ChEBI" id="CHEBI:58210"/>
        <dbReference type="EC" id="1.14.14.47"/>
    </reaction>
</comment>
<evidence type="ECO:0000256" key="9">
    <source>
        <dbReference type="ARBA" id="ARBA00023004"/>
    </source>
</evidence>
<evidence type="ECO:0000256" key="5">
    <source>
        <dbReference type="ARBA" id="ARBA00018859"/>
    </source>
</evidence>
<comment type="subunit">
    <text evidence="11">Homodimer.</text>
</comment>
<comment type="function">
    <text evidence="2 11">Catalyzes the production of nitric oxide.</text>
</comment>
<dbReference type="EC" id="1.14.14.47" evidence="4 11"/>
<dbReference type="InterPro" id="IPR050607">
    <property type="entry name" value="NOS"/>
</dbReference>
<name>A0ABU9VFS4_9BACI</name>
<protein>
    <recommendedName>
        <fullName evidence="5 11">Nitric oxide synthase oxygenase</fullName>
        <ecNumber evidence="4 11">1.14.14.47</ecNumber>
    </recommendedName>
</protein>
<dbReference type="InterPro" id="IPR036119">
    <property type="entry name" value="NOS_N_sf"/>
</dbReference>
<dbReference type="InterPro" id="IPR044943">
    <property type="entry name" value="NOS_dom_1"/>
</dbReference>
<evidence type="ECO:0000256" key="11">
    <source>
        <dbReference type="PIRNR" id="PIRNR037219"/>
    </source>
</evidence>
<organism evidence="13 14">
    <name type="scientific">Alkalicoccobacillus gibsonii</name>
    <dbReference type="NCBI Taxonomy" id="79881"/>
    <lineage>
        <taxon>Bacteria</taxon>
        <taxon>Bacillati</taxon>
        <taxon>Bacillota</taxon>
        <taxon>Bacilli</taxon>
        <taxon>Bacillales</taxon>
        <taxon>Bacillaceae</taxon>
        <taxon>Alkalicoccobacillus</taxon>
    </lineage>
</organism>
<dbReference type="Gene3D" id="3.90.1230.10">
    <property type="entry name" value="Nitric Oxide Synthase, Chain A, domain 3"/>
    <property type="match status" value="1"/>
</dbReference>
<evidence type="ECO:0000256" key="8">
    <source>
        <dbReference type="ARBA" id="ARBA00023002"/>
    </source>
</evidence>
<dbReference type="Proteomes" id="UP001418796">
    <property type="component" value="Unassembled WGS sequence"/>
</dbReference>
<keyword evidence="14" id="KW-1185">Reference proteome</keyword>
<evidence type="ECO:0000313" key="14">
    <source>
        <dbReference type="Proteomes" id="UP001418796"/>
    </source>
</evidence>
<dbReference type="InterPro" id="IPR017142">
    <property type="entry name" value="Nitric_oxide_synthase_Oase-su"/>
</dbReference>
<comment type="similarity">
    <text evidence="3 11">Belongs to the NOS family. Bacterial NOS oxygenase subfamily.</text>
</comment>
<dbReference type="Gene3D" id="3.90.340.10">
    <property type="entry name" value="Nitric Oxide Synthase, Chain A, domain 1"/>
    <property type="match status" value="1"/>
</dbReference>
<sequence length="363" mass="41718">MSDQHERLEQAEEFLNQCYSELGKESEELLVRLNQVKDDIQQSGFYTHTYEELVHGARMAWRNSNRCIGRFFWETLKVVDARECSDEESMAIAIFDHIKKATNGGNIVPYLTAFHPAHEKGNIRIWNHQLIRYAGYVTEDGTMIGDPASVDFTKVCQELGWEGKGSSFDILPLVIQLGENPPALFPIPEDLILEVPLTHPTNPSFEALELKWYALPIISDMKLVIGGIEYTAAPFNGWYMGTEIGARNLADTERYNMLPRVAELFQLDTSREYTLWRDEALIELNKAVLFSFKQAGVSIVDHHTAAKQFERFEKREQDAGRNVTGKWSWLIPPISPATTHIFRKGYKDDRVYPNYFYQPAPYK</sequence>
<evidence type="ECO:0000256" key="7">
    <source>
        <dbReference type="ARBA" id="ARBA00022723"/>
    </source>
</evidence>
<feature type="domain" description="Nitric oxide synthase (NOS)" evidence="12">
    <location>
        <begin position="5"/>
        <end position="362"/>
    </location>
</feature>
<comment type="caution">
    <text evidence="13">The sequence shown here is derived from an EMBL/GenBank/DDBJ whole genome shotgun (WGS) entry which is preliminary data.</text>
</comment>
<dbReference type="PANTHER" id="PTHR43410">
    <property type="entry name" value="NITRIC OXIDE SYNTHASE OXYGENASE"/>
    <property type="match status" value="1"/>
</dbReference>
<dbReference type="InterPro" id="IPR044940">
    <property type="entry name" value="NOS_dom_2"/>
</dbReference>
<dbReference type="RefSeq" id="WP_343129829.1">
    <property type="nucleotide sequence ID" value="NZ_JBCITK010000001.1"/>
</dbReference>
<gene>
    <name evidence="13" type="ORF">MKY91_06220</name>
</gene>
<evidence type="ECO:0000256" key="4">
    <source>
        <dbReference type="ARBA" id="ARBA00012735"/>
    </source>
</evidence>
<dbReference type="SUPFAM" id="SSF56512">
    <property type="entry name" value="Nitric oxide (NO) synthase oxygenase domain"/>
    <property type="match status" value="1"/>
</dbReference>
<evidence type="ECO:0000256" key="10">
    <source>
        <dbReference type="ARBA" id="ARBA00048713"/>
    </source>
</evidence>
<dbReference type="PIRSF" id="PIRSF037219">
    <property type="entry name" value="NOS_oxygenase"/>
    <property type="match status" value="1"/>
</dbReference>
<dbReference type="EMBL" id="JBCITK010000001">
    <property type="protein sequence ID" value="MEN0642755.1"/>
    <property type="molecule type" value="Genomic_DNA"/>
</dbReference>
<evidence type="ECO:0000256" key="3">
    <source>
        <dbReference type="ARBA" id="ARBA00005411"/>
    </source>
</evidence>
<dbReference type="InterPro" id="IPR044944">
    <property type="entry name" value="NOS_dom_3"/>
</dbReference>
<reference evidence="13 14" key="1">
    <citation type="submission" date="2024-03" db="EMBL/GenBank/DDBJ databases">
        <title>Bacilli Hybrid Assemblies.</title>
        <authorList>
            <person name="Kovac J."/>
        </authorList>
    </citation>
    <scope>NUCLEOTIDE SEQUENCE [LARGE SCALE GENOMIC DNA]</scope>
    <source>
        <strain evidence="13 14">FSL R7-0666</strain>
    </source>
</reference>
<evidence type="ECO:0000256" key="1">
    <source>
        <dbReference type="ARBA" id="ARBA00001971"/>
    </source>
</evidence>
<dbReference type="PANTHER" id="PTHR43410:SF1">
    <property type="entry name" value="NITRIC OXIDE SYNTHASE"/>
    <property type="match status" value="1"/>
</dbReference>
<keyword evidence="7 11" id="KW-0479">Metal-binding</keyword>
<comment type="cofactor">
    <cofactor evidence="1 11">
        <name>heme</name>
        <dbReference type="ChEBI" id="CHEBI:30413"/>
    </cofactor>
</comment>
<dbReference type="CDD" id="cd00575">
    <property type="entry name" value="NOS_oxygenase"/>
    <property type="match status" value="1"/>
</dbReference>
<evidence type="ECO:0000313" key="13">
    <source>
        <dbReference type="EMBL" id="MEN0642755.1"/>
    </source>
</evidence>
<dbReference type="Pfam" id="PF02898">
    <property type="entry name" value="NO_synthase"/>
    <property type="match status" value="1"/>
</dbReference>
<comment type="miscellaneous">
    <text evidence="11">This protein is similar to the oxygenase domain of eukaryotic nitric oxide synthases but lacks the reductase domain which, in eukaryotes, is responsible for transfer of electrons to the ferric heme during nitric oxide synthesis.</text>
</comment>
<evidence type="ECO:0000256" key="2">
    <source>
        <dbReference type="ARBA" id="ARBA00002642"/>
    </source>
</evidence>
<keyword evidence="9 11" id="KW-0408">Iron</keyword>
<dbReference type="Gene3D" id="3.90.440.10">
    <property type="entry name" value="Nitric Oxide Synthase,Heme Domain,Chain A domain 2"/>
    <property type="match status" value="1"/>
</dbReference>
<keyword evidence="6 11" id="KW-0349">Heme</keyword>
<evidence type="ECO:0000259" key="12">
    <source>
        <dbReference type="Pfam" id="PF02898"/>
    </source>
</evidence>
<evidence type="ECO:0000256" key="6">
    <source>
        <dbReference type="ARBA" id="ARBA00022617"/>
    </source>
</evidence>
<keyword evidence="8 11" id="KW-0560">Oxidoreductase</keyword>
<dbReference type="InterPro" id="IPR004030">
    <property type="entry name" value="NOS_N"/>
</dbReference>
<accession>A0ABU9VFS4</accession>